<feature type="transmembrane region" description="Helical" evidence="1">
    <location>
        <begin position="77"/>
        <end position="100"/>
    </location>
</feature>
<keyword evidence="1" id="KW-1133">Transmembrane helix</keyword>
<name>A0A1C4ZK98_9ACTN</name>
<sequence length="110" mass="12468">MGTDEKEISLRAFLRSLPSTAVWMLLTCIAVWIMLVWWEPNPPPFWIILVAWPAFTISLGPLVWLRYDRDSHTPGWWPAMAFALVWGALVAPLLLALVYGTAATLFDIGR</sequence>
<dbReference type="EMBL" id="LT607410">
    <property type="protein sequence ID" value="SCF33507.1"/>
    <property type="molecule type" value="Genomic_DNA"/>
</dbReference>
<dbReference type="AlphaFoldDB" id="A0A1C4ZK98"/>
<reference evidence="2 3" key="1">
    <citation type="submission" date="2016-06" db="EMBL/GenBank/DDBJ databases">
        <authorList>
            <person name="Kjaerup R.B."/>
            <person name="Dalgaard T.S."/>
            <person name="Juul-Madsen H.R."/>
        </authorList>
    </citation>
    <scope>NUCLEOTIDE SEQUENCE [LARGE SCALE GENOMIC DNA]</scope>
    <source>
        <strain evidence="2 3">DSM 43821</strain>
    </source>
</reference>
<keyword evidence="1" id="KW-0812">Transmembrane</keyword>
<feature type="transmembrane region" description="Helical" evidence="1">
    <location>
        <begin position="44"/>
        <end position="65"/>
    </location>
</feature>
<organism evidence="2 3">
    <name type="scientific">Micromonospora purpureochromogenes</name>
    <dbReference type="NCBI Taxonomy" id="47872"/>
    <lineage>
        <taxon>Bacteria</taxon>
        <taxon>Bacillati</taxon>
        <taxon>Actinomycetota</taxon>
        <taxon>Actinomycetes</taxon>
        <taxon>Micromonosporales</taxon>
        <taxon>Micromonosporaceae</taxon>
        <taxon>Micromonospora</taxon>
    </lineage>
</organism>
<evidence type="ECO:0000313" key="2">
    <source>
        <dbReference type="EMBL" id="SCF33507.1"/>
    </source>
</evidence>
<dbReference type="Proteomes" id="UP000198228">
    <property type="component" value="Chromosome I"/>
</dbReference>
<keyword evidence="1" id="KW-0472">Membrane</keyword>
<gene>
    <name evidence="2" type="ORF">GA0074696_4553</name>
</gene>
<dbReference type="RefSeq" id="WP_088962958.1">
    <property type="nucleotide sequence ID" value="NZ_LT607410.1"/>
</dbReference>
<feature type="transmembrane region" description="Helical" evidence="1">
    <location>
        <begin position="21"/>
        <end position="38"/>
    </location>
</feature>
<accession>A0A1C4ZK98</accession>
<evidence type="ECO:0000313" key="3">
    <source>
        <dbReference type="Proteomes" id="UP000198228"/>
    </source>
</evidence>
<protein>
    <submittedName>
        <fullName evidence="2">Uncharacterized protein</fullName>
    </submittedName>
</protein>
<proteinExistence type="predicted"/>
<evidence type="ECO:0000256" key="1">
    <source>
        <dbReference type="SAM" id="Phobius"/>
    </source>
</evidence>